<name>A0ABZ2EPA2_9BACT</name>
<feature type="domain" description="SusD-like N-terminal" evidence="7">
    <location>
        <begin position="116"/>
        <end position="231"/>
    </location>
</feature>
<accession>A0ABZ2EPA2</accession>
<proteinExistence type="inferred from homology"/>
<feature type="domain" description="RagB/SusD" evidence="6">
    <location>
        <begin position="407"/>
        <end position="507"/>
    </location>
</feature>
<dbReference type="Pfam" id="PF07980">
    <property type="entry name" value="SusD_RagB"/>
    <property type="match status" value="1"/>
</dbReference>
<evidence type="ECO:0000256" key="4">
    <source>
        <dbReference type="ARBA" id="ARBA00023136"/>
    </source>
</evidence>
<evidence type="ECO:0000256" key="5">
    <source>
        <dbReference type="ARBA" id="ARBA00023237"/>
    </source>
</evidence>
<sequence>MKKVEFIYRKLYSGLHYINLTRMKKLLIAITFSFVLFSCGKNFLNPEQIDLVYNDVFWSNENDAEKAVLGVYALYRGIMVTAEMYERGDVTTGYYRRGWNGGSPDALYQTVNIPANQRAWGNLDGMANWGNYYKVIAMANLTLSRIEKMDDGLFSSGNKNRLLGEVYFLRALTYYNIATIWGHAPLILDPIESSEQVIDADNLLINRARVPDVEIMNTVLEDVAKAISLLSFGRPGSDDWGVIANKGSALALSGYANMWMAFLKKRDGASPNEYYTQAVTDLENVVTNGGYVLASYGSREAVQNLFKGKSSESVFELSVSAALGESYRVDAGGIQYLTCKIPPFDGDVKKDRASSINWVPAIKKPMMYPEYPQDKRADWFFAAWESPYNDPFSDVSQTAVDRELVTWLTKFASFTPDPSRQWNEYLGYFADANIPVFRFTDVKLLLAEAYYYTNQSSKAIPIINEIRQRAGLSNYSGSDVLKAILQERTSELQGEGKLFFDYIRNGFIENMPHIDAARYNQQGYYWPVGSNILLRNKMIQQTPYWNGKTSW</sequence>
<keyword evidence="5" id="KW-0998">Cell outer membrane</keyword>
<evidence type="ECO:0000256" key="1">
    <source>
        <dbReference type="ARBA" id="ARBA00004442"/>
    </source>
</evidence>
<dbReference type="Gene3D" id="1.25.40.390">
    <property type="match status" value="1"/>
</dbReference>
<comment type="similarity">
    <text evidence="2">Belongs to the SusD family.</text>
</comment>
<keyword evidence="4" id="KW-0472">Membrane</keyword>
<dbReference type="Proteomes" id="UP001321305">
    <property type="component" value="Chromosome"/>
</dbReference>
<gene>
    <name evidence="8" type="ORF">PIECOFPK_02855</name>
</gene>
<dbReference type="InterPro" id="IPR033985">
    <property type="entry name" value="SusD-like_N"/>
</dbReference>
<evidence type="ECO:0000256" key="3">
    <source>
        <dbReference type="ARBA" id="ARBA00022729"/>
    </source>
</evidence>
<organism evidence="8 9">
    <name type="scientific">Mycovorax composti</name>
    <dbReference type="NCBI Taxonomy" id="2962693"/>
    <lineage>
        <taxon>Bacteria</taxon>
        <taxon>Pseudomonadati</taxon>
        <taxon>Bacteroidota</taxon>
        <taxon>Chitinophagia</taxon>
        <taxon>Chitinophagales</taxon>
        <taxon>Chitinophagaceae</taxon>
        <taxon>Mycovorax</taxon>
    </lineage>
</organism>
<reference evidence="9" key="1">
    <citation type="submission" date="2024-01" db="EMBL/GenBank/DDBJ databases">
        <title>Mycovorax composti gen. nov. sp. nov., a member of the family Chitinophagaceae isolated from button mushroom compost.</title>
        <authorList>
            <person name="Thai M."/>
            <person name="Bell T.L."/>
            <person name="Kertesz M.A."/>
        </authorList>
    </citation>
    <scope>NUCLEOTIDE SEQUENCE [LARGE SCALE GENOMIC DNA]</scope>
    <source>
        <strain evidence="9">C216</strain>
    </source>
</reference>
<keyword evidence="3" id="KW-0732">Signal</keyword>
<dbReference type="InterPro" id="IPR012944">
    <property type="entry name" value="SusD_RagB_dom"/>
</dbReference>
<dbReference type="SUPFAM" id="SSF48452">
    <property type="entry name" value="TPR-like"/>
    <property type="match status" value="1"/>
</dbReference>
<dbReference type="Pfam" id="PF14322">
    <property type="entry name" value="SusD-like_3"/>
    <property type="match status" value="1"/>
</dbReference>
<keyword evidence="9" id="KW-1185">Reference proteome</keyword>
<evidence type="ECO:0000259" key="7">
    <source>
        <dbReference type="Pfam" id="PF14322"/>
    </source>
</evidence>
<evidence type="ECO:0000259" key="6">
    <source>
        <dbReference type="Pfam" id="PF07980"/>
    </source>
</evidence>
<protein>
    <submittedName>
        <fullName evidence="8">SusD-like protein P38</fullName>
    </submittedName>
</protein>
<evidence type="ECO:0000313" key="9">
    <source>
        <dbReference type="Proteomes" id="UP001321305"/>
    </source>
</evidence>
<evidence type="ECO:0000256" key="2">
    <source>
        <dbReference type="ARBA" id="ARBA00006275"/>
    </source>
</evidence>
<dbReference type="InterPro" id="IPR011990">
    <property type="entry name" value="TPR-like_helical_dom_sf"/>
</dbReference>
<dbReference type="EMBL" id="CP144143">
    <property type="protein sequence ID" value="WWC85112.1"/>
    <property type="molecule type" value="Genomic_DNA"/>
</dbReference>
<evidence type="ECO:0000313" key="8">
    <source>
        <dbReference type="EMBL" id="WWC85112.1"/>
    </source>
</evidence>
<comment type="subcellular location">
    <subcellularLocation>
        <location evidence="1">Cell outer membrane</location>
    </subcellularLocation>
</comment>